<proteinExistence type="inferred from homology"/>
<dbReference type="InterPro" id="IPR003425">
    <property type="entry name" value="CCB3/YggT"/>
</dbReference>
<comment type="similarity">
    <text evidence="1">Belongs to the YggT family.</text>
</comment>
<evidence type="ECO:0000313" key="3">
    <source>
        <dbReference type="EMBL" id="NQV63754.1"/>
    </source>
</evidence>
<feature type="transmembrane region" description="Helical" evidence="2">
    <location>
        <begin position="98"/>
        <end position="128"/>
    </location>
</feature>
<name>A0A972VT37_9GAMM</name>
<feature type="transmembrane region" description="Helical" evidence="2">
    <location>
        <begin position="63"/>
        <end position="86"/>
    </location>
</feature>
<keyword evidence="2" id="KW-0812">Transmembrane</keyword>
<reference evidence="3" key="1">
    <citation type="submission" date="2020-05" db="EMBL/GenBank/DDBJ databases">
        <title>Sulfur intermediates as new biogeochemical hubs in an aquatic model microbial ecosystem.</title>
        <authorList>
            <person name="Vigneron A."/>
        </authorList>
    </citation>
    <scope>NUCLEOTIDE SEQUENCE</scope>
    <source>
        <strain evidence="3">Bin.250</strain>
    </source>
</reference>
<dbReference type="PANTHER" id="PTHR33219">
    <property type="entry name" value="YLMG HOMOLOG PROTEIN 2, CHLOROPLASTIC"/>
    <property type="match status" value="1"/>
</dbReference>
<dbReference type="PANTHER" id="PTHR33219:SF14">
    <property type="entry name" value="PROTEIN COFACTOR ASSEMBLY OF COMPLEX C SUBUNIT B CCB3, CHLOROPLASTIC-RELATED"/>
    <property type="match status" value="1"/>
</dbReference>
<sequence>MEQNLANAGIYLIQSSFGIYMILLMLRLLMQISRVDYYNPVCQGIVKLTDPVIRPFRQLLPTIMGVDLATLAVAFCVQMVAVILIMTLAGYPTFSVLYVAWVLLGMFSTIFNIYFIALVVMVIASWIAPQSGHPALNLVYQIIEPICAPARKLLPPMGGLDLSIILVFVGLNLIDNYLVIAPLAQFLGIPPGIIIGLP</sequence>
<keyword evidence="2" id="KW-0472">Membrane</keyword>
<gene>
    <name evidence="3" type="ORF">HQ497_00190</name>
</gene>
<dbReference type="Proteomes" id="UP000754644">
    <property type="component" value="Unassembled WGS sequence"/>
</dbReference>
<evidence type="ECO:0000256" key="1">
    <source>
        <dbReference type="ARBA" id="ARBA00010894"/>
    </source>
</evidence>
<evidence type="ECO:0000313" key="4">
    <source>
        <dbReference type="Proteomes" id="UP000754644"/>
    </source>
</evidence>
<dbReference type="GO" id="GO:0016020">
    <property type="term" value="C:membrane"/>
    <property type="evidence" value="ECO:0007669"/>
    <property type="project" value="InterPro"/>
</dbReference>
<dbReference type="Pfam" id="PF02325">
    <property type="entry name" value="CCB3_YggT"/>
    <property type="match status" value="2"/>
</dbReference>
<protein>
    <submittedName>
        <fullName evidence="3">YggT family protein</fullName>
    </submittedName>
</protein>
<feature type="transmembrane region" description="Helical" evidence="2">
    <location>
        <begin position="6"/>
        <end position="26"/>
    </location>
</feature>
<comment type="caution">
    <text evidence="3">The sequence shown here is derived from an EMBL/GenBank/DDBJ whole genome shotgun (WGS) entry which is preliminary data.</text>
</comment>
<dbReference type="AlphaFoldDB" id="A0A972VT37"/>
<accession>A0A972VT37</accession>
<organism evidence="3 4">
    <name type="scientific">SAR86 cluster bacterium</name>
    <dbReference type="NCBI Taxonomy" id="2030880"/>
    <lineage>
        <taxon>Bacteria</taxon>
        <taxon>Pseudomonadati</taxon>
        <taxon>Pseudomonadota</taxon>
        <taxon>Gammaproteobacteria</taxon>
        <taxon>SAR86 cluster</taxon>
    </lineage>
</organism>
<dbReference type="EMBL" id="JABMOJ010000009">
    <property type="protein sequence ID" value="NQV63754.1"/>
    <property type="molecule type" value="Genomic_DNA"/>
</dbReference>
<evidence type="ECO:0000256" key="2">
    <source>
        <dbReference type="SAM" id="Phobius"/>
    </source>
</evidence>
<keyword evidence="2" id="KW-1133">Transmembrane helix</keyword>